<dbReference type="EMBL" id="JAQMPX010000154">
    <property type="protein sequence ID" value="MDB9141271.1"/>
    <property type="molecule type" value="Genomic_DNA"/>
</dbReference>
<organism evidence="1 3">
    <name type="scientific">Parabacteroides distasonis</name>
    <dbReference type="NCBI Taxonomy" id="823"/>
    <lineage>
        <taxon>Bacteria</taxon>
        <taxon>Pseudomonadati</taxon>
        <taxon>Bacteroidota</taxon>
        <taxon>Bacteroidia</taxon>
        <taxon>Bacteroidales</taxon>
        <taxon>Tannerellaceae</taxon>
        <taxon>Parabacteroides</taxon>
    </lineage>
</organism>
<sequence>MDIQTFIDNYQETFSGKAELPIAFWYSDTLSGELRKTQGCLFKALPAIRNGEMISMSGESIGCGGGKFYTGFTPMPEHVPNFVSLKERYKQTPEMVLEGIKKIDVQRATKQYIHFARIDRLTSFEDVEGLLFLATPDILSGLVTWAFFDNNSPEAISTPFGSGCSATITQAVNENRRGGHRAFLGFFDPSARPYVESNVLSFTIPMSRFKEMCETMRICSLDTHAWGKIKARIDEG</sequence>
<protein>
    <submittedName>
        <fullName evidence="2">DUF169 domain-containing protein</fullName>
    </submittedName>
    <submittedName>
        <fullName evidence="1">Uncharacterized ArCR, COG2043</fullName>
    </submittedName>
</protein>
<gene>
    <name evidence="1" type="ORF">ERS852429_03159</name>
    <name evidence="2" type="ORF">PN612_22540</name>
</gene>
<evidence type="ECO:0000313" key="3">
    <source>
        <dbReference type="Proteomes" id="UP000095591"/>
    </source>
</evidence>
<dbReference type="EMBL" id="CYXP01000008">
    <property type="protein sequence ID" value="CUN27687.1"/>
    <property type="molecule type" value="Genomic_DNA"/>
</dbReference>
<reference evidence="1 3" key="1">
    <citation type="submission" date="2015-09" db="EMBL/GenBank/DDBJ databases">
        <authorList>
            <consortium name="Pathogen Informatics"/>
        </authorList>
    </citation>
    <scope>NUCLEOTIDE SEQUENCE [LARGE SCALE GENOMIC DNA]</scope>
    <source>
        <strain evidence="1 3">2789STDY5608872</strain>
    </source>
</reference>
<dbReference type="Pfam" id="PF02596">
    <property type="entry name" value="DUF169"/>
    <property type="match status" value="1"/>
</dbReference>
<dbReference type="Proteomes" id="UP000095591">
    <property type="component" value="Unassembled WGS sequence"/>
</dbReference>
<dbReference type="InterPro" id="IPR003748">
    <property type="entry name" value="DUF169"/>
</dbReference>
<evidence type="ECO:0000313" key="1">
    <source>
        <dbReference type="EMBL" id="CUN27687.1"/>
    </source>
</evidence>
<name>A0A173VNH0_PARDI</name>
<dbReference type="Proteomes" id="UP001211522">
    <property type="component" value="Unassembled WGS sequence"/>
</dbReference>
<evidence type="ECO:0000313" key="2">
    <source>
        <dbReference type="EMBL" id="MDB9141271.1"/>
    </source>
</evidence>
<reference evidence="2" key="2">
    <citation type="submission" date="2023-01" db="EMBL/GenBank/DDBJ databases">
        <title>Human gut microbiome strain richness.</title>
        <authorList>
            <person name="Chen-Liaw A."/>
        </authorList>
    </citation>
    <scope>NUCLEOTIDE SEQUENCE</scope>
    <source>
        <strain evidence="2">D35st1_E5_D35t1_190705</strain>
    </source>
</reference>
<dbReference type="RefSeq" id="WP_044545275.1">
    <property type="nucleotide sequence ID" value="NZ_CDRH01000202.1"/>
</dbReference>
<dbReference type="AlphaFoldDB" id="A0A173VNH0"/>
<accession>A0A173VNH0</accession>
<proteinExistence type="predicted"/>